<reference evidence="2" key="2">
    <citation type="submission" date="2025-08" db="UniProtKB">
        <authorList>
            <consortium name="RefSeq"/>
        </authorList>
    </citation>
    <scope>IDENTIFICATION</scope>
</reference>
<sequence>MLEGQLNSLATQIVSRTRIKNDDKELAVVAGSGKVAIGKNVEVEKVQDYSENKVGEEASKEEKCQIRQDLNQGGTGQHNEKVRVAMPMPKISPLFPELPKKRNEEEKFKKSLSVFKNLSINLPLVDALLEMPVYAKFMKDLVTKKRSLDYEIMEIRHSCNAIMPKELTIKKKRRSMGFYHSLHHWNAPICKTLCDRRASIKMTPYTIYEQLVLGEPKSTIMRLLVADISIKHPVGILYDILVKVFRFIIPMADISIKHPVGILYDILVKVDRFIIPTDFVIFDCDIDAKKPITLGKPFLAIEIALVVVESGKLKFRVNDDEVTFNICRSMMKPSDSM</sequence>
<evidence type="ECO:0000313" key="2">
    <source>
        <dbReference type="RefSeq" id="XP_015060412.1"/>
    </source>
</evidence>
<dbReference type="Gene3D" id="2.40.70.10">
    <property type="entry name" value="Acid Proteases"/>
    <property type="match status" value="1"/>
</dbReference>
<protein>
    <submittedName>
        <fullName evidence="2">Uncharacterized protein LOC107006353</fullName>
    </submittedName>
</protein>
<reference evidence="1" key="1">
    <citation type="journal article" date="2014" name="Nat. Genet.">
        <title>The genome of the stress-tolerant wild tomato species Solanum pennellii.</title>
        <authorList>
            <person name="Bolger A."/>
            <person name="Scossa F."/>
            <person name="Bolger M.E."/>
            <person name="Lanz C."/>
            <person name="Maumus F."/>
            <person name="Tohge T."/>
            <person name="Quesneville H."/>
            <person name="Alseekh S."/>
            <person name="Sorensen I."/>
            <person name="Lichtenstein G."/>
            <person name="Fich E.A."/>
            <person name="Conte M."/>
            <person name="Keller H."/>
            <person name="Schneeberger K."/>
            <person name="Schwacke R."/>
            <person name="Ofner I."/>
            <person name="Vrebalov J."/>
            <person name="Xu Y."/>
            <person name="Osorio S."/>
            <person name="Aflitos S.A."/>
            <person name="Schijlen E."/>
            <person name="Jimenez-Gomez J.M."/>
            <person name="Ryngajllo M."/>
            <person name="Kimura S."/>
            <person name="Kumar R."/>
            <person name="Koenig D."/>
            <person name="Headland L.R."/>
            <person name="Maloof J.N."/>
            <person name="Sinha N."/>
            <person name="van Ham R.C."/>
            <person name="Lankhorst R.K."/>
            <person name="Mao L."/>
            <person name="Vogel A."/>
            <person name="Arsova B."/>
            <person name="Panstruga R."/>
            <person name="Fei Z."/>
            <person name="Rose J.K."/>
            <person name="Zamir D."/>
            <person name="Carrari F."/>
            <person name="Giovannoni J.J."/>
            <person name="Weigel D."/>
            <person name="Usadel B."/>
            <person name="Fernie A.R."/>
        </authorList>
    </citation>
    <scope>NUCLEOTIDE SEQUENCE [LARGE SCALE GENOMIC DNA]</scope>
    <source>
        <strain evidence="1">cv. LA0716</strain>
    </source>
</reference>
<organism evidence="1 2">
    <name type="scientific">Solanum pennellii</name>
    <name type="common">Tomato</name>
    <name type="synonym">Lycopersicon pennellii</name>
    <dbReference type="NCBI Taxonomy" id="28526"/>
    <lineage>
        <taxon>Eukaryota</taxon>
        <taxon>Viridiplantae</taxon>
        <taxon>Streptophyta</taxon>
        <taxon>Embryophyta</taxon>
        <taxon>Tracheophyta</taxon>
        <taxon>Spermatophyta</taxon>
        <taxon>Magnoliopsida</taxon>
        <taxon>eudicotyledons</taxon>
        <taxon>Gunneridae</taxon>
        <taxon>Pentapetalae</taxon>
        <taxon>asterids</taxon>
        <taxon>lamiids</taxon>
        <taxon>Solanales</taxon>
        <taxon>Solanaceae</taxon>
        <taxon>Solanoideae</taxon>
        <taxon>Solaneae</taxon>
        <taxon>Solanum</taxon>
        <taxon>Solanum subgen. Lycopersicon</taxon>
    </lineage>
</organism>
<gene>
    <name evidence="2" type="primary">LOC107006353</name>
</gene>
<name>A0ABM1FQW6_SOLPN</name>
<dbReference type="GeneID" id="107006353"/>
<evidence type="ECO:0000313" key="1">
    <source>
        <dbReference type="Proteomes" id="UP000694930"/>
    </source>
</evidence>
<proteinExistence type="predicted"/>
<dbReference type="Proteomes" id="UP000694930">
    <property type="component" value="Chromosome 12"/>
</dbReference>
<keyword evidence="1" id="KW-1185">Reference proteome</keyword>
<dbReference type="PANTHER" id="PTHR33067:SF9">
    <property type="entry name" value="RNA-DIRECTED DNA POLYMERASE"/>
    <property type="match status" value="1"/>
</dbReference>
<dbReference type="PANTHER" id="PTHR33067">
    <property type="entry name" value="RNA-DIRECTED DNA POLYMERASE-RELATED"/>
    <property type="match status" value="1"/>
</dbReference>
<dbReference type="RefSeq" id="XP_015060412.1">
    <property type="nucleotide sequence ID" value="XM_015204926.1"/>
</dbReference>
<accession>A0ABM1FQW6</accession>
<dbReference type="InterPro" id="IPR021109">
    <property type="entry name" value="Peptidase_aspartic_dom_sf"/>
</dbReference>